<dbReference type="RefSeq" id="WP_186840586.1">
    <property type="nucleotide sequence ID" value="NZ_JACOOZ010000008.1"/>
</dbReference>
<name>A0ABR7F4L6_9FIRM</name>
<accession>A0ABR7F4L6</accession>
<dbReference type="InterPro" id="IPR038718">
    <property type="entry name" value="SNF2-like_sf"/>
</dbReference>
<protein>
    <submittedName>
        <fullName evidence="1">Uncharacterized protein</fullName>
    </submittedName>
</protein>
<comment type="caution">
    <text evidence="1">The sequence shown here is derived from an EMBL/GenBank/DDBJ whole genome shotgun (WGS) entry which is preliminary data.</text>
</comment>
<dbReference type="EMBL" id="JACOOZ010000008">
    <property type="protein sequence ID" value="MBC5668557.1"/>
    <property type="molecule type" value="Genomic_DNA"/>
</dbReference>
<organism evidence="1 2">
    <name type="scientific">Eubacterium segne</name>
    <dbReference type="NCBI Taxonomy" id="2763045"/>
    <lineage>
        <taxon>Bacteria</taxon>
        <taxon>Bacillati</taxon>
        <taxon>Bacillota</taxon>
        <taxon>Clostridia</taxon>
        <taxon>Eubacteriales</taxon>
        <taxon>Eubacteriaceae</taxon>
        <taxon>Eubacterium</taxon>
    </lineage>
</organism>
<gene>
    <name evidence="1" type="ORF">H8S00_11310</name>
</gene>
<proteinExistence type="predicted"/>
<evidence type="ECO:0000313" key="1">
    <source>
        <dbReference type="EMBL" id="MBC5668557.1"/>
    </source>
</evidence>
<reference evidence="1 2" key="1">
    <citation type="submission" date="2020-08" db="EMBL/GenBank/DDBJ databases">
        <title>Genome public.</title>
        <authorList>
            <person name="Liu C."/>
            <person name="Sun Q."/>
        </authorList>
    </citation>
    <scope>NUCLEOTIDE SEQUENCE [LARGE SCALE GENOMIC DNA]</scope>
    <source>
        <strain evidence="1 2">BX4</strain>
    </source>
</reference>
<dbReference type="Proteomes" id="UP000597877">
    <property type="component" value="Unassembled WGS sequence"/>
</dbReference>
<sequence length="58" mass="6702">MIYIDVSGGNVYETYIETKKSEEFSSLVYNWKSEFEKFAPTLNVSMVVGTAEERKQVK</sequence>
<dbReference type="Gene3D" id="3.40.50.10810">
    <property type="entry name" value="Tandem AAA-ATPase domain"/>
    <property type="match status" value="1"/>
</dbReference>
<keyword evidence="2" id="KW-1185">Reference proteome</keyword>
<evidence type="ECO:0000313" key="2">
    <source>
        <dbReference type="Proteomes" id="UP000597877"/>
    </source>
</evidence>